<comment type="catalytic activity">
    <reaction evidence="43">
        <text>(2E)-decenoyl-[ACP] + NADPH + H(+) = decanoyl-[ACP] + NADP(+)</text>
        <dbReference type="Rhea" id="RHEA:41864"/>
        <dbReference type="Rhea" id="RHEA-COMP:9639"/>
        <dbReference type="Rhea" id="RHEA-COMP:9640"/>
        <dbReference type="ChEBI" id="CHEBI:15378"/>
        <dbReference type="ChEBI" id="CHEBI:57783"/>
        <dbReference type="ChEBI" id="CHEBI:58349"/>
        <dbReference type="ChEBI" id="CHEBI:78467"/>
        <dbReference type="ChEBI" id="CHEBI:78468"/>
    </reaction>
    <physiologicalReaction direction="left-to-right" evidence="43">
        <dbReference type="Rhea" id="RHEA:41865"/>
    </physiologicalReaction>
</comment>
<evidence type="ECO:0000256" key="2">
    <source>
        <dbReference type="ARBA" id="ARBA00022799"/>
    </source>
</evidence>
<evidence type="ECO:0000256" key="16">
    <source>
        <dbReference type="ARBA" id="ARBA00047394"/>
    </source>
</evidence>
<dbReference type="GO" id="GO:0004312">
    <property type="term" value="F:fatty acid synthase activity"/>
    <property type="evidence" value="ECO:0007669"/>
    <property type="project" value="TreeGrafter"/>
</dbReference>
<dbReference type="Pfam" id="PF00698">
    <property type="entry name" value="Acyl_transf_1"/>
    <property type="match status" value="1"/>
</dbReference>
<evidence type="ECO:0000256" key="22">
    <source>
        <dbReference type="ARBA" id="ARBA00047810"/>
    </source>
</evidence>
<keyword evidence="4" id="KW-0511">Multifunctional enzyme</keyword>
<evidence type="ECO:0000256" key="19">
    <source>
        <dbReference type="ARBA" id="ARBA00047451"/>
    </source>
</evidence>
<evidence type="ECO:0000256" key="26">
    <source>
        <dbReference type="ARBA" id="ARBA00048051"/>
    </source>
</evidence>
<comment type="catalytic activity">
    <reaction evidence="15">
        <text>3-oxooctadecanoyl-[ACP] + NADPH + H(+) = (3R)-hydroxyoctadecanoyl-[ACP] + NADP(+)</text>
        <dbReference type="Rhea" id="RHEA:41920"/>
        <dbReference type="Rhea" id="RHEA-COMP:9653"/>
        <dbReference type="Rhea" id="RHEA-COMP:9654"/>
        <dbReference type="ChEBI" id="CHEBI:15378"/>
        <dbReference type="ChEBI" id="CHEBI:57783"/>
        <dbReference type="ChEBI" id="CHEBI:58349"/>
        <dbReference type="ChEBI" id="CHEBI:78487"/>
        <dbReference type="ChEBI" id="CHEBI:78488"/>
    </reaction>
    <physiologicalReaction direction="left-to-right" evidence="15">
        <dbReference type="Rhea" id="RHEA:41921"/>
    </physiologicalReaction>
</comment>
<comment type="catalytic activity">
    <reaction evidence="9">
        <text>a (3R)-hydroxyacyl-[ACP] = a (2E)-enoyl-[ACP] + H2O</text>
        <dbReference type="Rhea" id="RHEA:13097"/>
        <dbReference type="Rhea" id="RHEA-COMP:9925"/>
        <dbReference type="Rhea" id="RHEA-COMP:9945"/>
        <dbReference type="ChEBI" id="CHEBI:15377"/>
        <dbReference type="ChEBI" id="CHEBI:78784"/>
        <dbReference type="ChEBI" id="CHEBI:78827"/>
        <dbReference type="EC" id="4.2.1.59"/>
    </reaction>
    <physiologicalReaction direction="left-to-right" evidence="9">
        <dbReference type="Rhea" id="RHEA:13098"/>
    </physiologicalReaction>
</comment>
<dbReference type="SMART" id="SM00825">
    <property type="entry name" value="PKS_KS"/>
    <property type="match status" value="1"/>
</dbReference>
<comment type="catalytic activity">
    <reaction evidence="16">
        <text>hexanoyl-[ACP] + malonyl-[ACP] + H(+) = 3-oxooctanoyl-[ACP] + holo-[ACP] + CO2</text>
        <dbReference type="Rhea" id="RHEA:41836"/>
        <dbReference type="Rhea" id="RHEA-COMP:9623"/>
        <dbReference type="Rhea" id="RHEA-COMP:9632"/>
        <dbReference type="Rhea" id="RHEA-COMP:9633"/>
        <dbReference type="Rhea" id="RHEA-COMP:9685"/>
        <dbReference type="ChEBI" id="CHEBI:15378"/>
        <dbReference type="ChEBI" id="CHEBI:16526"/>
        <dbReference type="ChEBI" id="CHEBI:64479"/>
        <dbReference type="ChEBI" id="CHEBI:78449"/>
        <dbReference type="ChEBI" id="CHEBI:78459"/>
        <dbReference type="ChEBI" id="CHEBI:78460"/>
    </reaction>
    <physiologicalReaction direction="left-to-right" evidence="16">
        <dbReference type="Rhea" id="RHEA:41837"/>
    </physiologicalReaction>
</comment>
<comment type="catalytic activity">
    <reaction evidence="41">
        <text>3-oxooctanoyl-[ACP] + NADPH + H(+) = (3R)-hydroxyoctanoyl-[ACP] + NADP(+)</text>
        <dbReference type="Rhea" id="RHEA:41840"/>
        <dbReference type="Rhea" id="RHEA-COMP:9633"/>
        <dbReference type="Rhea" id="RHEA-COMP:9634"/>
        <dbReference type="ChEBI" id="CHEBI:15378"/>
        <dbReference type="ChEBI" id="CHEBI:57783"/>
        <dbReference type="ChEBI" id="CHEBI:58349"/>
        <dbReference type="ChEBI" id="CHEBI:78460"/>
        <dbReference type="ChEBI" id="CHEBI:78461"/>
    </reaction>
    <physiologicalReaction direction="left-to-right" evidence="41">
        <dbReference type="Rhea" id="RHEA:41841"/>
    </physiologicalReaction>
</comment>
<evidence type="ECO:0000256" key="27">
    <source>
        <dbReference type="ARBA" id="ARBA00048281"/>
    </source>
</evidence>
<comment type="catalytic activity">
    <reaction evidence="17">
        <text>a (3R)-hydroxyacyl-[ACP] + NADP(+) = a 3-oxoacyl-[ACP] + NADPH + H(+)</text>
        <dbReference type="Rhea" id="RHEA:17397"/>
        <dbReference type="Rhea" id="RHEA-COMP:9916"/>
        <dbReference type="Rhea" id="RHEA-COMP:9945"/>
        <dbReference type="ChEBI" id="CHEBI:15378"/>
        <dbReference type="ChEBI" id="CHEBI:57783"/>
        <dbReference type="ChEBI" id="CHEBI:58349"/>
        <dbReference type="ChEBI" id="CHEBI:78776"/>
        <dbReference type="ChEBI" id="CHEBI:78827"/>
        <dbReference type="EC" id="1.1.1.100"/>
    </reaction>
    <physiologicalReaction direction="right-to-left" evidence="17">
        <dbReference type="Rhea" id="RHEA:17399"/>
    </physiologicalReaction>
</comment>
<keyword evidence="47" id="KW-1185">Reference proteome</keyword>
<comment type="catalytic activity">
    <reaction evidence="26">
        <text>hexadecanoyl-[ACP] + malonyl-[ACP] + H(+) = 3-oxooctadecanoyl-[ACP] + holo-[ACP] + CO2</text>
        <dbReference type="Rhea" id="RHEA:41916"/>
        <dbReference type="Rhea" id="RHEA-COMP:9623"/>
        <dbReference type="Rhea" id="RHEA-COMP:9652"/>
        <dbReference type="Rhea" id="RHEA-COMP:9653"/>
        <dbReference type="Rhea" id="RHEA-COMP:9685"/>
        <dbReference type="ChEBI" id="CHEBI:15378"/>
        <dbReference type="ChEBI" id="CHEBI:16526"/>
        <dbReference type="ChEBI" id="CHEBI:64479"/>
        <dbReference type="ChEBI" id="CHEBI:78449"/>
        <dbReference type="ChEBI" id="CHEBI:78483"/>
        <dbReference type="ChEBI" id="CHEBI:78487"/>
    </reaction>
    <physiologicalReaction direction="left-to-right" evidence="26">
        <dbReference type="Rhea" id="RHEA:41917"/>
    </physiologicalReaction>
</comment>
<evidence type="ECO:0000256" key="38">
    <source>
        <dbReference type="ARBA" id="ARBA00049171"/>
    </source>
</evidence>
<keyword evidence="2" id="KW-0702">S-nitrosylation</keyword>
<comment type="catalytic activity">
    <reaction evidence="40">
        <text>3-oxohexadecanoyl-[ACP] + NADPH + H(+) = (3R)-hydroxyhexadecanoyl-[ACP] + NADP(+)</text>
        <dbReference type="Rhea" id="RHEA:41904"/>
        <dbReference type="Rhea" id="RHEA-COMP:9649"/>
        <dbReference type="Rhea" id="RHEA-COMP:9650"/>
        <dbReference type="ChEBI" id="CHEBI:15378"/>
        <dbReference type="ChEBI" id="CHEBI:57783"/>
        <dbReference type="ChEBI" id="CHEBI:58349"/>
        <dbReference type="ChEBI" id="CHEBI:78478"/>
        <dbReference type="ChEBI" id="CHEBI:78480"/>
    </reaction>
    <physiologicalReaction direction="left-to-right" evidence="40">
        <dbReference type="Rhea" id="RHEA:41905"/>
    </physiologicalReaction>
</comment>
<organism evidence="46 47">
    <name type="scientific">Leptosia nina</name>
    <dbReference type="NCBI Taxonomy" id="320188"/>
    <lineage>
        <taxon>Eukaryota</taxon>
        <taxon>Metazoa</taxon>
        <taxon>Ecdysozoa</taxon>
        <taxon>Arthropoda</taxon>
        <taxon>Hexapoda</taxon>
        <taxon>Insecta</taxon>
        <taxon>Pterygota</taxon>
        <taxon>Neoptera</taxon>
        <taxon>Endopterygota</taxon>
        <taxon>Lepidoptera</taxon>
        <taxon>Glossata</taxon>
        <taxon>Ditrysia</taxon>
        <taxon>Papilionoidea</taxon>
        <taxon>Pieridae</taxon>
        <taxon>Pierinae</taxon>
        <taxon>Leptosia</taxon>
    </lineage>
</organism>
<comment type="catalytic activity">
    <reaction evidence="38">
        <text>(2E)-tetradecenoyl-[ACP] + NADPH + H(+) = tetradecanoyl-[ACP] + NADP(+)</text>
        <dbReference type="Rhea" id="RHEA:41896"/>
        <dbReference type="Rhea" id="RHEA-COMP:9647"/>
        <dbReference type="Rhea" id="RHEA-COMP:9648"/>
        <dbReference type="ChEBI" id="CHEBI:15378"/>
        <dbReference type="ChEBI" id="CHEBI:57783"/>
        <dbReference type="ChEBI" id="CHEBI:58349"/>
        <dbReference type="ChEBI" id="CHEBI:78475"/>
        <dbReference type="ChEBI" id="CHEBI:78477"/>
    </reaction>
    <physiologicalReaction direction="left-to-right" evidence="38">
        <dbReference type="Rhea" id="RHEA:41897"/>
    </physiologicalReaction>
</comment>
<evidence type="ECO:0000256" key="14">
    <source>
        <dbReference type="ARBA" id="ARBA00023442"/>
    </source>
</evidence>
<evidence type="ECO:0000256" key="13">
    <source>
        <dbReference type="ARBA" id="ARBA00023402"/>
    </source>
</evidence>
<evidence type="ECO:0000256" key="28">
    <source>
        <dbReference type="ARBA" id="ARBA00048289"/>
    </source>
</evidence>
<evidence type="ECO:0000256" key="33">
    <source>
        <dbReference type="ARBA" id="ARBA00048691"/>
    </source>
</evidence>
<dbReference type="SUPFAM" id="SSF50129">
    <property type="entry name" value="GroES-like"/>
    <property type="match status" value="1"/>
</dbReference>
<evidence type="ECO:0000256" key="21">
    <source>
        <dbReference type="ARBA" id="ARBA00047578"/>
    </source>
</evidence>
<dbReference type="Gene3D" id="3.30.70.3290">
    <property type="match status" value="1"/>
</dbReference>
<dbReference type="CDD" id="cd00833">
    <property type="entry name" value="PKS"/>
    <property type="match status" value="1"/>
</dbReference>
<evidence type="ECO:0000259" key="45">
    <source>
        <dbReference type="PROSITE" id="PS52004"/>
    </source>
</evidence>
<dbReference type="SUPFAM" id="SSF53474">
    <property type="entry name" value="alpha/beta-Hydrolases"/>
    <property type="match status" value="1"/>
</dbReference>
<comment type="catalytic activity">
    <reaction evidence="44">
        <text>octanoyl-[ACP] + malonyl-[ACP] + H(+) = 3-oxodecanoyl-[ACP] + holo-[ACP] + CO2</text>
        <dbReference type="Rhea" id="RHEA:41852"/>
        <dbReference type="Rhea" id="RHEA-COMP:9623"/>
        <dbReference type="Rhea" id="RHEA-COMP:9636"/>
        <dbReference type="Rhea" id="RHEA-COMP:9637"/>
        <dbReference type="Rhea" id="RHEA-COMP:9685"/>
        <dbReference type="ChEBI" id="CHEBI:15378"/>
        <dbReference type="ChEBI" id="CHEBI:16526"/>
        <dbReference type="ChEBI" id="CHEBI:64479"/>
        <dbReference type="ChEBI" id="CHEBI:78449"/>
        <dbReference type="ChEBI" id="CHEBI:78463"/>
        <dbReference type="ChEBI" id="CHEBI:78464"/>
    </reaction>
    <physiologicalReaction direction="left-to-right" evidence="44">
        <dbReference type="Rhea" id="RHEA:41853"/>
    </physiologicalReaction>
</comment>
<evidence type="ECO:0000256" key="37">
    <source>
        <dbReference type="ARBA" id="ARBA00049109"/>
    </source>
</evidence>
<evidence type="ECO:0000256" key="10">
    <source>
        <dbReference type="ARBA" id="ARBA00023398"/>
    </source>
</evidence>
<dbReference type="InterPro" id="IPR020843">
    <property type="entry name" value="ER"/>
</dbReference>
<comment type="caution">
    <text evidence="46">The sequence shown here is derived from an EMBL/GenBank/DDBJ whole genome shotgun (WGS) entry which is preliminary data.</text>
</comment>
<comment type="catalytic activity">
    <reaction evidence="22">
        <text>(2E)-hexadecenoyl-[ACP] + NADPH + H(+) = hexadecanoyl-[ACP] + NADP(+)</text>
        <dbReference type="Rhea" id="RHEA:41912"/>
        <dbReference type="Rhea" id="RHEA-COMP:9651"/>
        <dbReference type="Rhea" id="RHEA-COMP:9652"/>
        <dbReference type="ChEBI" id="CHEBI:15378"/>
        <dbReference type="ChEBI" id="CHEBI:57783"/>
        <dbReference type="ChEBI" id="CHEBI:58349"/>
        <dbReference type="ChEBI" id="CHEBI:78481"/>
        <dbReference type="ChEBI" id="CHEBI:78483"/>
    </reaction>
    <physiologicalReaction direction="left-to-right" evidence="22">
        <dbReference type="Rhea" id="RHEA:41913"/>
    </physiologicalReaction>
</comment>
<dbReference type="InterPro" id="IPR011032">
    <property type="entry name" value="GroES-like_sf"/>
</dbReference>
<evidence type="ECO:0000256" key="40">
    <source>
        <dbReference type="ARBA" id="ARBA00049414"/>
    </source>
</evidence>
<name>A0AAV1IX49_9NEOP</name>
<comment type="catalytic activity">
    <reaction evidence="30">
        <text>a fatty acyl-[ACP] + malonyl-[ACP] + H(+) = a 3-oxoacyl-[ACP] + holo-[ACP] + CO2</text>
        <dbReference type="Rhea" id="RHEA:22836"/>
        <dbReference type="Rhea" id="RHEA-COMP:9623"/>
        <dbReference type="Rhea" id="RHEA-COMP:9685"/>
        <dbReference type="Rhea" id="RHEA-COMP:9916"/>
        <dbReference type="Rhea" id="RHEA-COMP:14125"/>
        <dbReference type="ChEBI" id="CHEBI:15378"/>
        <dbReference type="ChEBI" id="CHEBI:16526"/>
        <dbReference type="ChEBI" id="CHEBI:64479"/>
        <dbReference type="ChEBI" id="CHEBI:78449"/>
        <dbReference type="ChEBI" id="CHEBI:78776"/>
        <dbReference type="ChEBI" id="CHEBI:138651"/>
        <dbReference type="EC" id="2.3.1.41"/>
    </reaction>
    <physiologicalReaction direction="left-to-right" evidence="30">
        <dbReference type="Rhea" id="RHEA:22837"/>
    </physiologicalReaction>
</comment>
<dbReference type="Pfam" id="PF00975">
    <property type="entry name" value="Thioesterase"/>
    <property type="match status" value="1"/>
</dbReference>
<evidence type="ECO:0000256" key="24">
    <source>
        <dbReference type="ARBA" id="ARBA00047953"/>
    </source>
</evidence>
<dbReference type="InterPro" id="IPR001227">
    <property type="entry name" value="Ac_transferase_dom_sf"/>
</dbReference>
<evidence type="ECO:0000256" key="5">
    <source>
        <dbReference type="ARBA" id="ARBA00023332"/>
    </source>
</evidence>
<reference evidence="46 47" key="1">
    <citation type="submission" date="2023-11" db="EMBL/GenBank/DDBJ databases">
        <authorList>
            <person name="Okamura Y."/>
        </authorList>
    </citation>
    <scope>NUCLEOTIDE SEQUENCE [LARGE SCALE GENOMIC DNA]</scope>
</reference>
<dbReference type="InterPro" id="IPR036291">
    <property type="entry name" value="NAD(P)-bd_dom_sf"/>
</dbReference>
<evidence type="ECO:0000256" key="6">
    <source>
        <dbReference type="ARBA" id="ARBA00023351"/>
    </source>
</evidence>
<dbReference type="InterPro" id="IPR014043">
    <property type="entry name" value="Acyl_transferase_dom"/>
</dbReference>
<dbReference type="SUPFAM" id="SSF51735">
    <property type="entry name" value="NAD(P)-binding Rossmann-fold domains"/>
    <property type="match status" value="1"/>
</dbReference>
<dbReference type="Proteomes" id="UP001497472">
    <property type="component" value="Unassembled WGS sequence"/>
</dbReference>
<comment type="catalytic activity">
    <reaction evidence="33">
        <text>holo-[ACP] + acetyl-CoA = acetyl-[ACP] + CoA</text>
        <dbReference type="Rhea" id="RHEA:41788"/>
        <dbReference type="Rhea" id="RHEA-COMP:9621"/>
        <dbReference type="Rhea" id="RHEA-COMP:9685"/>
        <dbReference type="ChEBI" id="CHEBI:57287"/>
        <dbReference type="ChEBI" id="CHEBI:57288"/>
        <dbReference type="ChEBI" id="CHEBI:64479"/>
        <dbReference type="ChEBI" id="CHEBI:78446"/>
        <dbReference type="EC" id="2.3.1.38"/>
    </reaction>
    <physiologicalReaction direction="left-to-right" evidence="33">
        <dbReference type="Rhea" id="RHEA:41789"/>
    </physiologicalReaction>
</comment>
<evidence type="ECO:0000256" key="41">
    <source>
        <dbReference type="ARBA" id="ARBA00049422"/>
    </source>
</evidence>
<dbReference type="InterPro" id="IPR020841">
    <property type="entry name" value="PKS_Beta-ketoAc_synthase_dom"/>
</dbReference>
<comment type="catalytic activity">
    <reaction evidence="42">
        <text>butanoyl-[ACP] + malonyl-[ACP] + H(+) = 3-oxohexanoyl-[ACP] + holo-[ACP] + CO2</text>
        <dbReference type="Rhea" id="RHEA:41820"/>
        <dbReference type="Rhea" id="RHEA-COMP:9623"/>
        <dbReference type="Rhea" id="RHEA-COMP:9628"/>
        <dbReference type="Rhea" id="RHEA-COMP:9629"/>
        <dbReference type="Rhea" id="RHEA-COMP:9685"/>
        <dbReference type="ChEBI" id="CHEBI:15378"/>
        <dbReference type="ChEBI" id="CHEBI:16526"/>
        <dbReference type="ChEBI" id="CHEBI:64479"/>
        <dbReference type="ChEBI" id="CHEBI:78449"/>
        <dbReference type="ChEBI" id="CHEBI:78454"/>
        <dbReference type="ChEBI" id="CHEBI:78456"/>
    </reaction>
    <physiologicalReaction direction="left-to-right" evidence="42">
        <dbReference type="Rhea" id="RHEA:41821"/>
    </physiologicalReaction>
</comment>
<evidence type="ECO:0000313" key="46">
    <source>
        <dbReference type="EMBL" id="CAK1541491.1"/>
    </source>
</evidence>
<dbReference type="Pfam" id="PF16197">
    <property type="entry name" value="KAsynt_C_assoc"/>
    <property type="match status" value="1"/>
</dbReference>
<dbReference type="SUPFAM" id="SSF55048">
    <property type="entry name" value="Probable ACP-binding domain of malonyl-CoA ACP transacylase"/>
    <property type="match status" value="1"/>
</dbReference>
<comment type="catalytic activity">
    <reaction evidence="37">
        <text>decanoyl-[ACP] + malonyl-[ACP] + H(+) = 3-oxododecanoyl-[ACP] + holo-[ACP] + CO2</text>
        <dbReference type="Rhea" id="RHEA:41868"/>
        <dbReference type="Rhea" id="RHEA-COMP:9623"/>
        <dbReference type="Rhea" id="RHEA-COMP:9640"/>
        <dbReference type="Rhea" id="RHEA-COMP:9641"/>
        <dbReference type="Rhea" id="RHEA-COMP:9685"/>
        <dbReference type="ChEBI" id="CHEBI:15378"/>
        <dbReference type="ChEBI" id="CHEBI:16526"/>
        <dbReference type="ChEBI" id="CHEBI:64479"/>
        <dbReference type="ChEBI" id="CHEBI:78449"/>
        <dbReference type="ChEBI" id="CHEBI:78468"/>
        <dbReference type="ChEBI" id="CHEBI:78469"/>
    </reaction>
    <physiologicalReaction direction="left-to-right" evidence="37">
        <dbReference type="Rhea" id="RHEA:41869"/>
    </physiologicalReaction>
</comment>
<dbReference type="GO" id="GO:0004313">
    <property type="term" value="F:[acyl-carrier-protein] S-acetyltransferase activity"/>
    <property type="evidence" value="ECO:0007669"/>
    <property type="project" value="UniProtKB-EC"/>
</dbReference>
<evidence type="ECO:0000256" key="11">
    <source>
        <dbReference type="ARBA" id="ARBA00023399"/>
    </source>
</evidence>
<dbReference type="PANTHER" id="PTHR43775:SF23">
    <property type="entry name" value="FATTY ACID SYNTHASE 3"/>
    <property type="match status" value="1"/>
</dbReference>
<evidence type="ECO:0000256" key="29">
    <source>
        <dbReference type="ARBA" id="ARBA00048420"/>
    </source>
</evidence>
<evidence type="ECO:0000256" key="7">
    <source>
        <dbReference type="ARBA" id="ARBA00023373"/>
    </source>
</evidence>
<comment type="catalytic activity">
    <reaction evidence="29">
        <text>(2E)-octenoyl-[ACP] + NADPH + H(+) = octanoyl-[ACP] + NADP(+)</text>
        <dbReference type="Rhea" id="RHEA:41848"/>
        <dbReference type="Rhea" id="RHEA-COMP:9635"/>
        <dbReference type="Rhea" id="RHEA-COMP:9636"/>
        <dbReference type="ChEBI" id="CHEBI:15378"/>
        <dbReference type="ChEBI" id="CHEBI:57783"/>
        <dbReference type="ChEBI" id="CHEBI:58349"/>
        <dbReference type="ChEBI" id="CHEBI:78462"/>
        <dbReference type="ChEBI" id="CHEBI:78463"/>
    </reaction>
    <physiologicalReaction direction="left-to-right" evidence="29">
        <dbReference type="Rhea" id="RHEA:41849"/>
    </physiologicalReaction>
</comment>
<dbReference type="PANTHER" id="PTHR43775">
    <property type="entry name" value="FATTY ACID SYNTHASE"/>
    <property type="match status" value="1"/>
</dbReference>
<dbReference type="InterPro" id="IPR032821">
    <property type="entry name" value="PKS_assoc"/>
</dbReference>
<evidence type="ECO:0000256" key="8">
    <source>
        <dbReference type="ARBA" id="ARBA00023388"/>
    </source>
</evidence>
<dbReference type="SMART" id="SM00827">
    <property type="entry name" value="PKS_AT"/>
    <property type="match status" value="1"/>
</dbReference>
<dbReference type="InterPro" id="IPR014031">
    <property type="entry name" value="Ketoacyl_synth_C"/>
</dbReference>
<dbReference type="InterPro" id="IPR001031">
    <property type="entry name" value="Thioesterase"/>
</dbReference>
<dbReference type="Gene3D" id="3.10.129.110">
    <property type="entry name" value="Polyketide synthase dehydratase"/>
    <property type="match status" value="1"/>
</dbReference>
<dbReference type="EMBL" id="CAVLEF010000002">
    <property type="protein sequence ID" value="CAK1541491.1"/>
    <property type="molecule type" value="Genomic_DNA"/>
</dbReference>
<dbReference type="InterPro" id="IPR016039">
    <property type="entry name" value="Thiolase-like"/>
</dbReference>
<evidence type="ECO:0000256" key="34">
    <source>
        <dbReference type="ARBA" id="ARBA00048704"/>
    </source>
</evidence>
<dbReference type="GO" id="GO:0004316">
    <property type="term" value="F:3-oxoacyl-[acyl-carrier-protein] reductase (NADPH) activity"/>
    <property type="evidence" value="ECO:0007669"/>
    <property type="project" value="UniProtKB-EC"/>
</dbReference>
<evidence type="ECO:0000256" key="9">
    <source>
        <dbReference type="ARBA" id="ARBA00023394"/>
    </source>
</evidence>
<dbReference type="GO" id="GO:0016297">
    <property type="term" value="F:fatty acyl-[ACP] hydrolase activity"/>
    <property type="evidence" value="ECO:0007669"/>
    <property type="project" value="UniProtKB-EC"/>
</dbReference>
<dbReference type="GO" id="GO:0141148">
    <property type="term" value="F:enoyl-[acyl-carrier-protein] reductase (NADPH) activity"/>
    <property type="evidence" value="ECO:0007669"/>
    <property type="project" value="UniProtKB-EC"/>
</dbReference>
<comment type="catalytic activity">
    <reaction evidence="23">
        <text>(2E)-hexenoyl-[ACP] + NADPH + H(+) = hexanoyl-[ACP] + NADP(+)</text>
        <dbReference type="Rhea" id="RHEA:41832"/>
        <dbReference type="Rhea" id="RHEA-COMP:9631"/>
        <dbReference type="Rhea" id="RHEA-COMP:9632"/>
        <dbReference type="ChEBI" id="CHEBI:15378"/>
        <dbReference type="ChEBI" id="CHEBI:57783"/>
        <dbReference type="ChEBI" id="CHEBI:58349"/>
        <dbReference type="ChEBI" id="CHEBI:78458"/>
        <dbReference type="ChEBI" id="CHEBI:78459"/>
    </reaction>
    <physiologicalReaction direction="left-to-right" evidence="23">
        <dbReference type="Rhea" id="RHEA:41833"/>
    </physiologicalReaction>
</comment>
<comment type="catalytic activity">
    <reaction evidence="21">
        <text>dodecanoyl-[ACP] + malonyl-[ACP] + H(+) = 3-oxotetradecanoyl-[ACP] + holo-[ACP] + CO2</text>
        <dbReference type="Rhea" id="RHEA:41884"/>
        <dbReference type="Rhea" id="RHEA-COMP:9623"/>
        <dbReference type="Rhea" id="RHEA-COMP:9644"/>
        <dbReference type="Rhea" id="RHEA-COMP:9645"/>
        <dbReference type="Rhea" id="RHEA-COMP:9685"/>
        <dbReference type="ChEBI" id="CHEBI:15378"/>
        <dbReference type="ChEBI" id="CHEBI:16526"/>
        <dbReference type="ChEBI" id="CHEBI:64479"/>
        <dbReference type="ChEBI" id="CHEBI:65264"/>
        <dbReference type="ChEBI" id="CHEBI:78449"/>
        <dbReference type="ChEBI" id="CHEBI:78473"/>
    </reaction>
    <physiologicalReaction direction="left-to-right" evidence="21">
        <dbReference type="Rhea" id="RHEA:41885"/>
    </physiologicalReaction>
</comment>
<dbReference type="SMART" id="SM00829">
    <property type="entry name" value="PKS_ER"/>
    <property type="match status" value="1"/>
</dbReference>
<comment type="catalytic activity">
    <reaction evidence="24">
        <text>3-oxobutanoyl-[ACP] + NADPH + H(+) = (3R)-hydroxybutanoyl-[ACP] + NADP(+)</text>
        <dbReference type="Rhea" id="RHEA:41804"/>
        <dbReference type="Rhea" id="RHEA-COMP:9625"/>
        <dbReference type="Rhea" id="RHEA-COMP:9626"/>
        <dbReference type="ChEBI" id="CHEBI:15378"/>
        <dbReference type="ChEBI" id="CHEBI:57783"/>
        <dbReference type="ChEBI" id="CHEBI:58349"/>
        <dbReference type="ChEBI" id="CHEBI:78450"/>
        <dbReference type="ChEBI" id="CHEBI:78451"/>
    </reaction>
    <physiologicalReaction direction="left-to-right" evidence="24">
        <dbReference type="Rhea" id="RHEA:41805"/>
    </physiologicalReaction>
</comment>
<comment type="catalytic activity">
    <reaction evidence="27">
        <text>(2E)-dodecenoyl-[ACP] + NADPH + H(+) = dodecanoyl-[ACP] + NADP(+)</text>
        <dbReference type="Rhea" id="RHEA:41880"/>
        <dbReference type="Rhea" id="RHEA-COMP:9643"/>
        <dbReference type="Rhea" id="RHEA-COMP:9644"/>
        <dbReference type="ChEBI" id="CHEBI:15378"/>
        <dbReference type="ChEBI" id="CHEBI:57783"/>
        <dbReference type="ChEBI" id="CHEBI:58349"/>
        <dbReference type="ChEBI" id="CHEBI:65264"/>
        <dbReference type="ChEBI" id="CHEBI:78472"/>
    </reaction>
    <physiologicalReaction direction="left-to-right" evidence="27">
        <dbReference type="Rhea" id="RHEA:41881"/>
    </physiologicalReaction>
</comment>
<proteinExistence type="predicted"/>
<dbReference type="Pfam" id="PF02801">
    <property type="entry name" value="Ketoacyl-synt_C"/>
    <property type="match status" value="1"/>
</dbReference>
<evidence type="ECO:0000256" key="30">
    <source>
        <dbReference type="ARBA" id="ARBA00048506"/>
    </source>
</evidence>
<comment type="catalytic activity">
    <reaction evidence="34">
        <text>hexadecanoyl-[ACP] + H2O = hexadecanoate + holo-[ACP] + H(+)</text>
        <dbReference type="Rhea" id="RHEA:41932"/>
        <dbReference type="Rhea" id="RHEA-COMP:9652"/>
        <dbReference type="Rhea" id="RHEA-COMP:9685"/>
        <dbReference type="ChEBI" id="CHEBI:7896"/>
        <dbReference type="ChEBI" id="CHEBI:15377"/>
        <dbReference type="ChEBI" id="CHEBI:15378"/>
        <dbReference type="ChEBI" id="CHEBI:64479"/>
        <dbReference type="ChEBI" id="CHEBI:78483"/>
        <dbReference type="EC" id="3.1.2.14"/>
    </reaction>
    <physiologicalReaction direction="left-to-right" evidence="34">
        <dbReference type="Rhea" id="RHEA:41933"/>
    </physiologicalReaction>
</comment>
<comment type="catalytic activity">
    <reaction evidence="20">
        <text>(2E)-butenoyl-[ACP] + NADPH + H(+) = butanoyl-[ACP] + NADP(+)</text>
        <dbReference type="Rhea" id="RHEA:41812"/>
        <dbReference type="Rhea" id="RHEA-COMP:9627"/>
        <dbReference type="Rhea" id="RHEA-COMP:9628"/>
        <dbReference type="ChEBI" id="CHEBI:15378"/>
        <dbReference type="ChEBI" id="CHEBI:57783"/>
        <dbReference type="ChEBI" id="CHEBI:58349"/>
        <dbReference type="ChEBI" id="CHEBI:78453"/>
        <dbReference type="ChEBI" id="CHEBI:78454"/>
    </reaction>
    <physiologicalReaction direction="left-to-right" evidence="20">
        <dbReference type="Rhea" id="RHEA:41813"/>
    </physiologicalReaction>
</comment>
<comment type="catalytic activity">
    <reaction evidence="36">
        <text>(2E)-octadecenoyl-[ACP] + NADPH + H(+) = octadecanoyl-[ACP] + NADP(+)</text>
        <dbReference type="Rhea" id="RHEA:41928"/>
        <dbReference type="Rhea" id="RHEA-COMP:9655"/>
        <dbReference type="Rhea" id="RHEA-COMP:9656"/>
        <dbReference type="ChEBI" id="CHEBI:15378"/>
        <dbReference type="ChEBI" id="CHEBI:57783"/>
        <dbReference type="ChEBI" id="CHEBI:58349"/>
        <dbReference type="ChEBI" id="CHEBI:78489"/>
        <dbReference type="ChEBI" id="CHEBI:78495"/>
    </reaction>
    <physiologicalReaction direction="left-to-right" evidence="36">
        <dbReference type="Rhea" id="RHEA:41929"/>
    </physiologicalReaction>
</comment>
<evidence type="ECO:0000256" key="18">
    <source>
        <dbReference type="ARBA" id="ARBA00047440"/>
    </source>
</evidence>
<evidence type="ECO:0000256" key="25">
    <source>
        <dbReference type="ARBA" id="ARBA00047961"/>
    </source>
</evidence>
<comment type="catalytic activity">
    <reaction evidence="39">
        <text>3-oxododecanoyl-[ACP] + NADPH + H(+) = (3R)-hydroxydodecanoyl-[ACP] + NADP(+)</text>
        <dbReference type="Rhea" id="RHEA:41872"/>
        <dbReference type="Rhea" id="RHEA-COMP:9641"/>
        <dbReference type="Rhea" id="RHEA-COMP:9642"/>
        <dbReference type="ChEBI" id="CHEBI:15378"/>
        <dbReference type="ChEBI" id="CHEBI:57783"/>
        <dbReference type="ChEBI" id="CHEBI:58349"/>
        <dbReference type="ChEBI" id="CHEBI:78469"/>
        <dbReference type="ChEBI" id="CHEBI:78470"/>
    </reaction>
    <physiologicalReaction direction="left-to-right" evidence="39">
        <dbReference type="Rhea" id="RHEA:41873"/>
    </physiologicalReaction>
</comment>
<comment type="catalytic activity">
    <reaction evidence="13">
        <text>(3R)-hydroxybutanoyl-[ACP] = (2E)-butenoyl-[ACP] + H2O</text>
        <dbReference type="Rhea" id="RHEA:41808"/>
        <dbReference type="Rhea" id="RHEA-COMP:9626"/>
        <dbReference type="Rhea" id="RHEA-COMP:9627"/>
        <dbReference type="ChEBI" id="CHEBI:15377"/>
        <dbReference type="ChEBI" id="CHEBI:78451"/>
        <dbReference type="ChEBI" id="CHEBI:78453"/>
    </reaction>
    <physiologicalReaction direction="left-to-right" evidence="13">
        <dbReference type="Rhea" id="RHEA:41809"/>
    </physiologicalReaction>
</comment>
<gene>
    <name evidence="46" type="ORF">LNINA_LOCUS1472</name>
</gene>
<dbReference type="InterPro" id="IPR042104">
    <property type="entry name" value="PKS_dehydratase_sf"/>
</dbReference>
<dbReference type="Gene3D" id="3.40.50.720">
    <property type="entry name" value="NAD(P)-binding Rossmann-like Domain"/>
    <property type="match status" value="1"/>
</dbReference>
<protein>
    <recommendedName>
        <fullName evidence="45">Ketosynthase family 3 (KS3) domain-containing protein</fullName>
    </recommendedName>
</protein>
<evidence type="ECO:0000256" key="20">
    <source>
        <dbReference type="ARBA" id="ARBA00047500"/>
    </source>
</evidence>
<comment type="catalytic activity">
    <reaction evidence="19">
        <text>tetradecanoyl-[ACP] + malonyl-[ACP] + H(+) = 3-oxohexadecanoyl-[ACP] + holo-[ACP] + CO2</text>
        <dbReference type="Rhea" id="RHEA:41900"/>
        <dbReference type="Rhea" id="RHEA-COMP:9623"/>
        <dbReference type="Rhea" id="RHEA-COMP:9648"/>
        <dbReference type="Rhea" id="RHEA-COMP:9649"/>
        <dbReference type="Rhea" id="RHEA-COMP:9685"/>
        <dbReference type="ChEBI" id="CHEBI:15378"/>
        <dbReference type="ChEBI" id="CHEBI:16526"/>
        <dbReference type="ChEBI" id="CHEBI:64479"/>
        <dbReference type="ChEBI" id="CHEBI:78449"/>
        <dbReference type="ChEBI" id="CHEBI:78477"/>
        <dbReference type="ChEBI" id="CHEBI:78478"/>
    </reaction>
    <physiologicalReaction direction="left-to-right" evidence="19">
        <dbReference type="Rhea" id="RHEA:41901"/>
    </physiologicalReaction>
</comment>
<comment type="catalytic activity">
    <reaction evidence="10">
        <text>(3R)-hydroxytetradecanoyl-[ACP] = (2E)-tetradecenoyl-[ACP] + H2O</text>
        <dbReference type="Rhea" id="RHEA:41892"/>
        <dbReference type="Rhea" id="RHEA-COMP:9646"/>
        <dbReference type="Rhea" id="RHEA-COMP:9647"/>
        <dbReference type="ChEBI" id="CHEBI:15377"/>
        <dbReference type="ChEBI" id="CHEBI:78474"/>
        <dbReference type="ChEBI" id="CHEBI:78475"/>
    </reaction>
    <physiologicalReaction direction="left-to-right" evidence="10">
        <dbReference type="Rhea" id="RHEA:41893"/>
    </physiologicalReaction>
</comment>
<evidence type="ECO:0000256" key="1">
    <source>
        <dbReference type="ARBA" id="ARBA00005189"/>
    </source>
</evidence>
<dbReference type="PROSITE" id="PS52004">
    <property type="entry name" value="KS3_2"/>
    <property type="match status" value="1"/>
</dbReference>
<feature type="domain" description="Ketosynthase family 3 (KS3)" evidence="45">
    <location>
        <begin position="1"/>
        <end position="394"/>
    </location>
</feature>
<dbReference type="Pfam" id="PF00107">
    <property type="entry name" value="ADH_zinc_N"/>
    <property type="match status" value="1"/>
</dbReference>
<evidence type="ECO:0000256" key="42">
    <source>
        <dbReference type="ARBA" id="ARBA00049449"/>
    </source>
</evidence>
<evidence type="ECO:0000256" key="43">
    <source>
        <dbReference type="ARBA" id="ARBA00049521"/>
    </source>
</evidence>
<comment type="catalytic activity">
    <reaction evidence="8">
        <text>(3R)-hydroxydecanoyl-[ACP] = (2E)-decenoyl-[ACP] + H2O</text>
        <dbReference type="Rhea" id="RHEA:41860"/>
        <dbReference type="Rhea" id="RHEA-COMP:9638"/>
        <dbReference type="Rhea" id="RHEA-COMP:9639"/>
        <dbReference type="ChEBI" id="CHEBI:15377"/>
        <dbReference type="ChEBI" id="CHEBI:78466"/>
        <dbReference type="ChEBI" id="CHEBI:78467"/>
    </reaction>
    <physiologicalReaction direction="left-to-right" evidence="8">
        <dbReference type="Rhea" id="RHEA:41861"/>
    </physiologicalReaction>
</comment>
<dbReference type="SUPFAM" id="SSF53901">
    <property type="entry name" value="Thiolase-like"/>
    <property type="match status" value="2"/>
</dbReference>
<comment type="catalytic activity">
    <reaction evidence="11">
        <text>(3R)-hydroxyoctadecanoyl-[ACP] = (2E)-octadecenoyl-[ACP] + H2O</text>
        <dbReference type="Rhea" id="RHEA:41924"/>
        <dbReference type="Rhea" id="RHEA-COMP:9654"/>
        <dbReference type="Rhea" id="RHEA-COMP:9655"/>
        <dbReference type="ChEBI" id="CHEBI:15377"/>
        <dbReference type="ChEBI" id="CHEBI:78488"/>
        <dbReference type="ChEBI" id="CHEBI:78489"/>
    </reaction>
    <physiologicalReaction direction="left-to-right" evidence="11">
        <dbReference type="Rhea" id="RHEA:41925"/>
    </physiologicalReaction>
</comment>
<comment type="catalytic activity">
    <reaction evidence="18">
        <text>3-oxodecanoyl-[ACP] + NADPH + H(+) = (3R)-hydroxydecanoyl-[ACP] + NADP(+)</text>
        <dbReference type="Rhea" id="RHEA:41856"/>
        <dbReference type="Rhea" id="RHEA-COMP:9637"/>
        <dbReference type="Rhea" id="RHEA-COMP:9638"/>
        <dbReference type="ChEBI" id="CHEBI:15378"/>
        <dbReference type="ChEBI" id="CHEBI:57783"/>
        <dbReference type="ChEBI" id="CHEBI:58349"/>
        <dbReference type="ChEBI" id="CHEBI:78464"/>
        <dbReference type="ChEBI" id="CHEBI:78466"/>
    </reaction>
    <physiologicalReaction direction="left-to-right" evidence="18">
        <dbReference type="Rhea" id="RHEA:41857"/>
    </physiologicalReaction>
</comment>
<comment type="catalytic activity">
    <reaction evidence="31">
        <text>3-oxohexanoyl-[ACP] + NADPH + H(+) = (3R)-hydroxyhexanoyl-[ACP] + NADP(+)</text>
        <dbReference type="Rhea" id="RHEA:41824"/>
        <dbReference type="Rhea" id="RHEA-COMP:9629"/>
        <dbReference type="Rhea" id="RHEA-COMP:9630"/>
        <dbReference type="ChEBI" id="CHEBI:15378"/>
        <dbReference type="ChEBI" id="CHEBI:57783"/>
        <dbReference type="ChEBI" id="CHEBI:58349"/>
        <dbReference type="ChEBI" id="CHEBI:78456"/>
        <dbReference type="ChEBI" id="CHEBI:78457"/>
    </reaction>
    <physiologicalReaction direction="left-to-right" evidence="31">
        <dbReference type="Rhea" id="RHEA:41825"/>
    </physiologicalReaction>
</comment>
<evidence type="ECO:0000313" key="47">
    <source>
        <dbReference type="Proteomes" id="UP001497472"/>
    </source>
</evidence>
<comment type="pathway">
    <text evidence="1">Lipid metabolism.</text>
</comment>
<dbReference type="Pfam" id="PF00109">
    <property type="entry name" value="ketoacyl-synt"/>
    <property type="match status" value="1"/>
</dbReference>
<comment type="function">
    <text evidence="14">Fatty acid synthetase is a multifunctional enzyme that catalyzes the de novo biosynthesis of long-chain saturated fatty acids starting from acetyl-CoA and malonyl-CoA in the presence of NADPH. This multifunctional protein contains 7 catalytic activities and a site for the binding of the prosthetic group 4'-phosphopantetheine of the acyl carrier protein ([ACP]) domain.</text>
</comment>
<evidence type="ECO:0000256" key="35">
    <source>
        <dbReference type="ARBA" id="ARBA00048935"/>
    </source>
</evidence>
<comment type="catalytic activity">
    <reaction evidence="5">
        <text>(3R)-hydroxyoctanoyl-[ACP] = (2E)-octenoyl-[ACP] + H2O</text>
        <dbReference type="Rhea" id="RHEA:41844"/>
        <dbReference type="Rhea" id="RHEA-COMP:9634"/>
        <dbReference type="Rhea" id="RHEA-COMP:9635"/>
        <dbReference type="ChEBI" id="CHEBI:15377"/>
        <dbReference type="ChEBI" id="CHEBI:78461"/>
        <dbReference type="ChEBI" id="CHEBI:78462"/>
    </reaction>
    <physiologicalReaction direction="left-to-right" evidence="5">
        <dbReference type="Rhea" id="RHEA:41845"/>
    </physiologicalReaction>
</comment>
<dbReference type="Gene3D" id="3.40.47.10">
    <property type="match status" value="1"/>
</dbReference>
<comment type="catalytic activity">
    <reaction evidence="35">
        <text>3-oxotetradecanoyl-[ACP] + NADPH + H(+) = (3R)-hydroxytetradecanoyl-[ACP] + NADP(+)</text>
        <dbReference type="Rhea" id="RHEA:41888"/>
        <dbReference type="Rhea" id="RHEA-COMP:9645"/>
        <dbReference type="Rhea" id="RHEA-COMP:9646"/>
        <dbReference type="ChEBI" id="CHEBI:15378"/>
        <dbReference type="ChEBI" id="CHEBI:57783"/>
        <dbReference type="ChEBI" id="CHEBI:58349"/>
        <dbReference type="ChEBI" id="CHEBI:78473"/>
        <dbReference type="ChEBI" id="CHEBI:78474"/>
    </reaction>
    <physiologicalReaction direction="left-to-right" evidence="35">
        <dbReference type="Rhea" id="RHEA:41889"/>
    </physiologicalReaction>
</comment>
<dbReference type="SUPFAM" id="SSF52151">
    <property type="entry name" value="FabD/lysophospholipase-like"/>
    <property type="match status" value="1"/>
</dbReference>
<comment type="catalytic activity">
    <reaction evidence="12">
        <text>(3R)-hydroxyhexadecanoyl-[ACP] = (2E)-hexadecenoyl-[ACP] + H2O</text>
        <dbReference type="Rhea" id="RHEA:41908"/>
        <dbReference type="Rhea" id="RHEA-COMP:9650"/>
        <dbReference type="Rhea" id="RHEA-COMP:9651"/>
        <dbReference type="ChEBI" id="CHEBI:15377"/>
        <dbReference type="ChEBI" id="CHEBI:78480"/>
        <dbReference type="ChEBI" id="CHEBI:78481"/>
    </reaction>
    <physiologicalReaction direction="left-to-right" evidence="12">
        <dbReference type="Rhea" id="RHEA:41909"/>
    </physiologicalReaction>
</comment>
<comment type="catalytic activity">
    <reaction evidence="6">
        <text>(3R)-hydroxydodecanoyl-[ACP] = (2E)-dodecenoyl-[ACP] + H2O</text>
        <dbReference type="Rhea" id="RHEA:41876"/>
        <dbReference type="Rhea" id="RHEA-COMP:9642"/>
        <dbReference type="Rhea" id="RHEA-COMP:9643"/>
        <dbReference type="ChEBI" id="CHEBI:15377"/>
        <dbReference type="ChEBI" id="CHEBI:78470"/>
        <dbReference type="ChEBI" id="CHEBI:78472"/>
    </reaction>
    <physiologicalReaction direction="left-to-right" evidence="6">
        <dbReference type="Rhea" id="RHEA:41877"/>
    </physiologicalReaction>
</comment>
<dbReference type="InterPro" id="IPR016035">
    <property type="entry name" value="Acyl_Trfase/lysoPLipase"/>
</dbReference>
<dbReference type="InterPro" id="IPR016036">
    <property type="entry name" value="Malonyl_transacylase_ACP-bd"/>
</dbReference>
<keyword evidence="3" id="KW-0663">Pyridoxal phosphate</keyword>
<comment type="catalytic activity">
    <reaction evidence="25">
        <text>acetyl-[ACP] + malonyl-[ACP] + H(+) = 3-oxobutanoyl-[ACP] + holo-[ACP] + CO2</text>
        <dbReference type="Rhea" id="RHEA:41800"/>
        <dbReference type="Rhea" id="RHEA-COMP:9621"/>
        <dbReference type="Rhea" id="RHEA-COMP:9623"/>
        <dbReference type="Rhea" id="RHEA-COMP:9625"/>
        <dbReference type="Rhea" id="RHEA-COMP:9685"/>
        <dbReference type="ChEBI" id="CHEBI:15378"/>
        <dbReference type="ChEBI" id="CHEBI:16526"/>
        <dbReference type="ChEBI" id="CHEBI:64479"/>
        <dbReference type="ChEBI" id="CHEBI:78446"/>
        <dbReference type="ChEBI" id="CHEBI:78449"/>
        <dbReference type="ChEBI" id="CHEBI:78450"/>
    </reaction>
    <physiologicalReaction direction="left-to-right" evidence="25">
        <dbReference type="Rhea" id="RHEA:41801"/>
    </physiologicalReaction>
</comment>
<dbReference type="Gene3D" id="3.90.180.10">
    <property type="entry name" value="Medium-chain alcohol dehydrogenases, catalytic domain"/>
    <property type="match status" value="1"/>
</dbReference>
<dbReference type="Gene3D" id="3.40.50.1820">
    <property type="entry name" value="alpha/beta hydrolase"/>
    <property type="match status" value="1"/>
</dbReference>
<comment type="catalytic activity">
    <reaction evidence="28">
        <text>tetradecanoyl-[ACP] + H2O = tetradecanoate + holo-[ACP] + H(+)</text>
        <dbReference type="Rhea" id="RHEA:30123"/>
        <dbReference type="Rhea" id="RHEA-COMP:9648"/>
        <dbReference type="Rhea" id="RHEA-COMP:9685"/>
        <dbReference type="ChEBI" id="CHEBI:15377"/>
        <dbReference type="ChEBI" id="CHEBI:15378"/>
        <dbReference type="ChEBI" id="CHEBI:30807"/>
        <dbReference type="ChEBI" id="CHEBI:64479"/>
        <dbReference type="ChEBI" id="CHEBI:78477"/>
        <dbReference type="EC" id="3.1.2.14"/>
    </reaction>
    <physiologicalReaction direction="left-to-right" evidence="28">
        <dbReference type="Rhea" id="RHEA:30124"/>
    </physiologicalReaction>
</comment>
<evidence type="ECO:0000256" key="12">
    <source>
        <dbReference type="ARBA" id="ARBA00023401"/>
    </source>
</evidence>
<dbReference type="InterPro" id="IPR013149">
    <property type="entry name" value="ADH-like_C"/>
</dbReference>
<dbReference type="Gene3D" id="3.40.366.10">
    <property type="entry name" value="Malonyl-Coenzyme A Acyl Carrier Protein, domain 2"/>
    <property type="match status" value="1"/>
</dbReference>
<dbReference type="InterPro" id="IPR029058">
    <property type="entry name" value="AB_hydrolase_fold"/>
</dbReference>
<evidence type="ECO:0000256" key="39">
    <source>
        <dbReference type="ARBA" id="ARBA00049263"/>
    </source>
</evidence>
<evidence type="ECO:0000256" key="3">
    <source>
        <dbReference type="ARBA" id="ARBA00022898"/>
    </source>
</evidence>
<dbReference type="GO" id="GO:0019171">
    <property type="term" value="F:(3R)-hydroxyacyl-[acyl-carrier-protein] dehydratase activity"/>
    <property type="evidence" value="ECO:0007669"/>
    <property type="project" value="UniProtKB-EC"/>
</dbReference>
<accession>A0AAV1IX49</accession>
<dbReference type="InterPro" id="IPR050091">
    <property type="entry name" value="PKS_NRPS_Biosynth_Enz"/>
</dbReference>
<sequence length="2265" mass="252698">MVNPVTSENCRWKYDHPEVAQYTGKVPDLEYFDGQFFKVHYRLGNTMDSMSRKVLEQSFQAIYDAGINSDDLSGKKVGVYMGTCFSEAERANFYMVSSRTGFGIMGCSKSMFANRISYWLNAKGPSMSVDQACCSSTVALELAYNSILHGEVDAAIVGGASLCLLPQSSVHLRRVLQLNKDGRTKSFDKNACGCAKSEAVNVLFLQRAKDALRVYAEVVNVKSEFSGLPEGENGPKFGFYREIDRVGDFLKEFYRQSRVAPEEVEYVEAVGSATSENDKMELEVINDVFCKKRDVNNQLLVGSVMSNIGYGEAASGISAITKVGLEFSLDQVVLGYERGEIASNLHCENPRDDVVGLREGKMSIVTDHKSFNRGYVGVNGFSVTGVNAHVLLHGHYKPKDINRYKSSIPHLVTISGRQQSAVEKILNDLKSRPIDPEELALLHNIHKNKISAHLGRGFTILDKNEKDETISLAEKADYYDDTTSPLWFVYSGMGSQWAGMGTQLMRIPVFAAAIERCRKALEPKGIDIVHIITTPDKTIMDNILHCFVGIAAVQIGLTDVLKELGLVPDKIIGHSVGELGCAYADGCLTAEEMILSAYSRGLVSVQTPFIRGSMAAVGMGYQEVSKLVPKEIEVACHNSSESSTISGPADAMKAFVESLTAKGIFAKEVPCSNIAYHSRYIAEAGPGLLKYLNEVITTPRLRSDRWVSTSIPQDRWNEELAKYSSAEYHTNNLLNPVLFEETSALIPKNAILVEVAPHGLLQAILKRSLPACTNIPLTRRGHVDNVIFLLEAIGKLYLEGFNPKISALYPKVEFPVSTGTPMLGHQVEWAHTEKWNLSLYVSAEKRTATACKFVISVHDDEHMYLKGHVIKEKNVYPFSAALVSVWDTFAMYNGFEKRNVSVQFTELHFFSQPILQKRRQLRINVNWHRGTGKFEVINEEVVIITGYISLADKKETIIPRQIQQASEPLSLKSDDVYKLLYTKDFNYSGDFKTIQSANYTITEAEVLWNKNWTTFIDGVFQLNALKRKEKVCSLPEFVRKISIDVTRHRDITNDKVTAVPAQVSEVFDKTSCGGVVIENLRYHDLSAYKTDISLKTMQFVPHYVADSANEVSALHTYLQIISENIYKNEVSILQVVDTKESKFDRLYEVLNDVSGVKMNYSEVAGTEIANNNLNADVIFVNHLSSNETLCKEFYSKLKPNTYIVNKEYNNEMKTRPDSLYSVACVHDTGDKIIQLIRWQPPNKTAGASFVTVRSEADLSHLSSTVAVLPSNQRIVVFSPYPPVNSLEDSIKKWRKTGRDVRLMMIHDQDNEEQQVDTLPASEFAVAVLNKGRWGGYYYIPVEKTSEKKIKNVVLQSETVGDMDSLKWVEAPEISNSESTIKVSVHYVGINEMDVKRASGVVPFNRGCNKAYGMDYSGETDHGTRVMGVISEGSAQSYVKADPRLLWPVPDHWTLEDAATVPLAYCQAFYCLVIKAKLVSGMKVLIHGGTGALGQAAISICLASNCEVFTTVSDRSKKTFLKRLFPQLKDSNIGNSRDLTFGDMVLGKTKGEGCDVIISCVKGELKSISLKCCAASGMVIDTGLLQNKEKYTYGMYNMTKSRSFNVIDFTSVFNNERPEELKLLQLLVSEGIARGCVRPLTRVVYAPEEASRAFRLVAASKHRGRALVQLKNNIAVEKTRLNVSSDKYHVVISDEDVLVMEFVDRLAQEGARKIQLICPKLSNCLVYKIKIWKEKGVLIELTTEDLWNKNKIPEILDDTIKKDIEGIYTIITDVSNSSRVTEFLASLDKASRKGCPNLTYFSVISENSQIGDQICASRSKSLLPATHVKLPLLKRFDDSTNSKAISVNTAVSAIEQALLSQNVLITAQIPYRNVSLSEEIALLAGVTISKDIDANTTLFDLGMDLSKTQAIRACLRDKYCIAVEEDLIPRLTIEKLQMYETIASEVEFNDCKDLETFFSYIDDNELLAVTEMVFLPTMINTTAMRHDEFDASQIFLCIVPGMEGHHARFTKMCERLKLPAMVLQPKLGDTSETLEELAEKLAKTLLEQTELKNFYLLGYESGVCVALEIASILENKGLTGVVYCLGGSPHEVKQQIESQLMEFKDETSLWEAITKHMLKMMSGEDTECLSEIFKDSISLSEKVEASIRTFIGKIDHSAQYTKYLIEAACCRIKQVKKYTPKPQNLRSTLVLIRVKTSEGSLVENSVDGYSQEPVLYELESPLAISSQDLMCAAIINRHLSKDILDAFETKNLCETYEVTFDSTIIS</sequence>
<evidence type="ECO:0000256" key="4">
    <source>
        <dbReference type="ARBA" id="ARBA00023268"/>
    </source>
</evidence>
<evidence type="ECO:0000256" key="32">
    <source>
        <dbReference type="ARBA" id="ARBA00048650"/>
    </source>
</evidence>
<evidence type="ECO:0000256" key="31">
    <source>
        <dbReference type="ARBA" id="ARBA00048571"/>
    </source>
</evidence>
<comment type="catalytic activity">
    <reaction evidence="7">
        <text>(3R)-hydroxyhexanoyl-[ACP] = (2E)-hexenoyl-[ACP] + H2O</text>
        <dbReference type="Rhea" id="RHEA:41828"/>
        <dbReference type="Rhea" id="RHEA-COMP:9630"/>
        <dbReference type="Rhea" id="RHEA-COMP:9631"/>
        <dbReference type="ChEBI" id="CHEBI:15377"/>
        <dbReference type="ChEBI" id="CHEBI:78457"/>
        <dbReference type="ChEBI" id="CHEBI:78458"/>
    </reaction>
    <physiologicalReaction direction="left-to-right" evidence="7">
        <dbReference type="Rhea" id="RHEA:41829"/>
    </physiologicalReaction>
</comment>
<evidence type="ECO:0000256" key="36">
    <source>
        <dbReference type="ARBA" id="ARBA00049019"/>
    </source>
</evidence>
<dbReference type="InterPro" id="IPR014030">
    <property type="entry name" value="Ketoacyl_synth_N"/>
</dbReference>
<evidence type="ECO:0000256" key="23">
    <source>
        <dbReference type="ARBA" id="ARBA00047897"/>
    </source>
</evidence>
<dbReference type="GO" id="GO:0006633">
    <property type="term" value="P:fatty acid biosynthetic process"/>
    <property type="evidence" value="ECO:0007669"/>
    <property type="project" value="TreeGrafter"/>
</dbReference>
<evidence type="ECO:0000256" key="44">
    <source>
        <dbReference type="ARBA" id="ARBA00049533"/>
    </source>
</evidence>
<evidence type="ECO:0000256" key="17">
    <source>
        <dbReference type="ARBA" id="ARBA00047400"/>
    </source>
</evidence>
<dbReference type="CDD" id="cd05195">
    <property type="entry name" value="enoyl_red"/>
    <property type="match status" value="1"/>
</dbReference>
<comment type="catalytic activity">
    <reaction evidence="32">
        <text>a 2,3-saturated acyl-[ACP] + NADP(+) = a (2E)-enoyl-[ACP] + NADPH + H(+)</text>
        <dbReference type="Rhea" id="RHEA:22564"/>
        <dbReference type="Rhea" id="RHEA-COMP:9925"/>
        <dbReference type="Rhea" id="RHEA-COMP:9926"/>
        <dbReference type="ChEBI" id="CHEBI:15378"/>
        <dbReference type="ChEBI" id="CHEBI:57783"/>
        <dbReference type="ChEBI" id="CHEBI:58349"/>
        <dbReference type="ChEBI" id="CHEBI:78784"/>
        <dbReference type="ChEBI" id="CHEBI:78785"/>
        <dbReference type="EC" id="1.3.1.39"/>
    </reaction>
    <physiologicalReaction direction="right-to-left" evidence="32">
        <dbReference type="Rhea" id="RHEA:22566"/>
    </physiologicalReaction>
</comment>
<evidence type="ECO:0000256" key="15">
    <source>
        <dbReference type="ARBA" id="ARBA00047300"/>
    </source>
</evidence>
<dbReference type="GO" id="GO:0004315">
    <property type="term" value="F:3-oxoacyl-[acyl-carrier-protein] synthase activity"/>
    <property type="evidence" value="ECO:0007669"/>
    <property type="project" value="UniProtKB-EC"/>
</dbReference>